<keyword evidence="5" id="KW-0175">Coiled coil</keyword>
<feature type="coiled-coil region" evidence="5">
    <location>
        <begin position="835"/>
        <end position="904"/>
    </location>
</feature>
<evidence type="ECO:0000313" key="8">
    <source>
        <dbReference type="EMBL" id="CAJ1376212.1"/>
    </source>
</evidence>
<evidence type="ECO:0000256" key="1">
    <source>
        <dbReference type="ARBA" id="ARBA00022737"/>
    </source>
</evidence>
<dbReference type="Pfam" id="PF07719">
    <property type="entry name" value="TPR_2"/>
    <property type="match status" value="1"/>
</dbReference>
<keyword evidence="2 4" id="KW-0802">TPR repeat</keyword>
<dbReference type="InterPro" id="IPR011990">
    <property type="entry name" value="TPR-like_helical_dom_sf"/>
</dbReference>
<organism evidence="8 9">
    <name type="scientific">Effrenium voratum</name>
    <dbReference type="NCBI Taxonomy" id="2562239"/>
    <lineage>
        <taxon>Eukaryota</taxon>
        <taxon>Sar</taxon>
        <taxon>Alveolata</taxon>
        <taxon>Dinophyceae</taxon>
        <taxon>Suessiales</taxon>
        <taxon>Symbiodiniaceae</taxon>
        <taxon>Effrenium</taxon>
    </lineage>
</organism>
<dbReference type="AlphaFoldDB" id="A0AA36HVT1"/>
<evidence type="ECO:0000256" key="5">
    <source>
        <dbReference type="SAM" id="Coils"/>
    </source>
</evidence>
<dbReference type="EMBL" id="CAUJNA010000370">
    <property type="protein sequence ID" value="CAJ1376212.1"/>
    <property type="molecule type" value="Genomic_DNA"/>
</dbReference>
<evidence type="ECO:0000256" key="2">
    <source>
        <dbReference type="ARBA" id="ARBA00022803"/>
    </source>
</evidence>
<keyword evidence="1" id="KW-0677">Repeat</keyword>
<feature type="compositionally biased region" description="Basic residues" evidence="6">
    <location>
        <begin position="701"/>
        <end position="710"/>
    </location>
</feature>
<feature type="region of interest" description="Disordered" evidence="6">
    <location>
        <begin position="687"/>
        <end position="781"/>
    </location>
</feature>
<dbReference type="SUPFAM" id="SSF48452">
    <property type="entry name" value="TPR-like"/>
    <property type="match status" value="1"/>
</dbReference>
<gene>
    <name evidence="8" type="ORF">EVOR1521_LOCUS5326</name>
</gene>
<dbReference type="InterPro" id="IPR019734">
    <property type="entry name" value="TPR_rpt"/>
</dbReference>
<dbReference type="PANTHER" id="PTHR12558">
    <property type="entry name" value="CELL DIVISION CYCLE 16,23,27"/>
    <property type="match status" value="1"/>
</dbReference>
<dbReference type="PROSITE" id="PS50005">
    <property type="entry name" value="TPR"/>
    <property type="match status" value="1"/>
</dbReference>
<evidence type="ECO:0000256" key="6">
    <source>
        <dbReference type="SAM" id="MobiDB-lite"/>
    </source>
</evidence>
<feature type="transmembrane region" description="Helical" evidence="7">
    <location>
        <begin position="802"/>
        <end position="825"/>
    </location>
</feature>
<evidence type="ECO:0000256" key="4">
    <source>
        <dbReference type="PROSITE-ProRule" id="PRU00339"/>
    </source>
</evidence>
<keyword evidence="7" id="KW-0812">Transmembrane</keyword>
<dbReference type="Proteomes" id="UP001178507">
    <property type="component" value="Unassembled WGS sequence"/>
</dbReference>
<evidence type="ECO:0000256" key="7">
    <source>
        <dbReference type="SAM" id="Phobius"/>
    </source>
</evidence>
<feature type="region of interest" description="Disordered" evidence="6">
    <location>
        <begin position="949"/>
        <end position="980"/>
    </location>
</feature>
<comment type="similarity">
    <text evidence="3">Belongs to the APC3/CDC27 family.</text>
</comment>
<accession>A0AA36HVT1</accession>
<proteinExistence type="inferred from homology"/>
<feature type="compositionally biased region" description="Basic and acidic residues" evidence="6">
    <location>
        <begin position="956"/>
        <end position="980"/>
    </location>
</feature>
<dbReference type="Gene3D" id="1.25.40.10">
    <property type="entry name" value="Tetratricopeptide repeat domain"/>
    <property type="match status" value="1"/>
</dbReference>
<keyword evidence="7" id="KW-0472">Membrane</keyword>
<name>A0AA36HVT1_9DINO</name>
<evidence type="ECO:0000313" key="9">
    <source>
        <dbReference type="Proteomes" id="UP001178507"/>
    </source>
</evidence>
<dbReference type="InterPro" id="IPR013105">
    <property type="entry name" value="TPR_2"/>
</dbReference>
<reference evidence="8" key="1">
    <citation type="submission" date="2023-08" db="EMBL/GenBank/DDBJ databases">
        <authorList>
            <person name="Chen Y."/>
            <person name="Shah S."/>
            <person name="Dougan E. K."/>
            <person name="Thang M."/>
            <person name="Chan C."/>
        </authorList>
    </citation>
    <scope>NUCLEOTIDE SEQUENCE</scope>
</reference>
<sequence>MANRTCPAGFYRAAHVVFYCQGGQGEARFYHLPGSKSLWRWTFEWRMAAGSFLGARGETLTVDLPEGLANFSVASTGQGLASLELYDLEDAQFLVSHRSGLVNDEKTEGEFGNLSLLYSGAMPSEWLEVRGRLPSEMLLLLRCSSGALKGYSEATLRYSYAAFGDSCGSPIPGCKRYNASEAAAQVAAWRAWARQRFGAGAKSSLAWRALAAADAERGALPWSRFQNFWRRWPRASPWMPAAWHMDSDGDSEVSQAEFAAAFDPPPVASGSAWRLPEVSPVEVVEVCLGVVLVACLLLMCRLHVSKPLPSYTALPDSDTEPSETESFLAPEAEAPALPSEPWVSEMVVLPMGRFPRWGHLQVDYPAGTFGSALTRARLRGKAMAISTGSATDHALGGLAVPFGGWFGGAAGARTGEELADLEDYYFAADKESKLSKVSSLCCEALTAFLAQSRPLPAKSRALYLKGRAASYVPGQERVAEEHLSKAIKLDPKLLDAWNALGEVYWNLQDVGQAARCFEQALELCEPNDVSLRNLSMALRAIAGGQPDGKSEDAAKVSARRLNYAKALEKAKEAVVLGPEDPLNWETLGNAYVGNFFVNAKRPDEIKRALIAYEKSDLAYQKLGKWNPSLHFNRGMAAKYVEDYDLALRCFAKAQELGATGAADQRRKVIDLIEQLSEHLEKADVKSKKLKDLTQFPPGNSRRPRRKRVARRVQQPGPSRGIRLGADVFPARPFSTPQPDADTDSEAGSFRAPKADIPAVPKAATASPGKVKQKERKGAREARHSIDLKTDLKVAPWRQDCCWRLLLVLAVLLAFAGLGLFTLHLWQRRLLDEELVRRQSSQVQQLQSELKEAQTETAQLQVQTSELRGLQKTYHAEKEDAEQKVSEVTEELGEETAQVKDLEGKLQAVHATARKLSSALQTDASALRATGASDTRALRSLRLATLSRSQKLEEEDQKLAEEDQQLAERDQKLAEEEQKLAQKEGQIQWLHGKLEAADRRFSPTFQLNGC</sequence>
<feature type="repeat" description="TPR" evidence="4">
    <location>
        <begin position="494"/>
        <end position="527"/>
    </location>
</feature>
<dbReference type="PANTHER" id="PTHR12558:SF13">
    <property type="entry name" value="CELL DIVISION CYCLE PROTEIN 27 HOMOLOG"/>
    <property type="match status" value="1"/>
</dbReference>
<keyword evidence="9" id="KW-1185">Reference proteome</keyword>
<keyword evidence="7" id="KW-1133">Transmembrane helix</keyword>
<protein>
    <submittedName>
        <fullName evidence="8">Uncharacterized protein</fullName>
    </submittedName>
</protein>
<comment type="caution">
    <text evidence="8">The sequence shown here is derived from an EMBL/GenBank/DDBJ whole genome shotgun (WGS) entry which is preliminary data.</text>
</comment>
<dbReference type="SMART" id="SM00028">
    <property type="entry name" value="TPR"/>
    <property type="match status" value="3"/>
</dbReference>
<evidence type="ECO:0000256" key="3">
    <source>
        <dbReference type="ARBA" id="ARBA00038210"/>
    </source>
</evidence>